<sequence length="980" mass="109963">LACDEQPIKMSVFYNSRASLERLDRFCAGGESDGSASCVAFSDGGRHIAVGYSKGFVKIINAKSGVVEEVIAEAVQIGRGVLEILYLGSRHTILTLDNGGSVFEMRTRLKFRLGGKSRIRCVFSGCNGEVFHMRLMPYSLLAFHGLLNLSSCCFPPLLDFIEEASLETSANGAPKGIRICVGRGNKLSMFRLSPQHLGGKKKSVVFTHKVQLKEVRLSYLLLFYENKPTRFKSLAFELQGWVALKLQGLTTGGNVSPAMQCLADMVCYQSLCRKGSEDALMVLSHDEIFEITLLSEDDQLELFTSRGDLASACFYLYDIHRGRVRADKKFLKHLPNRLAEYLRRLVDVTMGGCKEGKVSDLVAHYKNYISVLLTVCVGTHMYDFLYNEIWSRVERDVLSRYIFLESLDEFVLDGTLESPPPDLVSAYITHLASEGHFSQLQASVVRFPIQCIDLHYVMSTCKQNGLYDGIIYVMNKALGDYLSPLEEMLDDVLSFASNEMMSDSEVERGNRLLLYLHCCLAGHTYPYGSLPPEQLSTVPLQVYRCITSLKGKDGSSSGDSYPYLRLLLLFDAQQFTHVIRTCADAPVFQSEGRLQRLIENIGRLSIELRNEAALVHFLLLTSQLVDTPGVVTPVEIVEDVVTTLMRMEWQHSSAEFAIVETLRVVPQIDRVAVLLFISIVSVKKGYMVMFTDPCHGCAIFSTSRDVVERLTSVSATDCADLVIDCFPNYFSSLRLHSEGERIANFPLLRAAFAIKYRRQESFLQMDEEAEEHLFGIVFESLVKEGIENLDSVLQVSACFRNGDLLLYWLPTGSRTDYCLNLAAAAECTNTTLLLLETRNRLDDAFEILFKQIMLWLDRSLSFCSRHTSFAHSKGWLMSIMRLVTRNVAENDTAGEFLHISRFWFFYSTPKTKTAKCDLPAPMLVLYSLCCALCGNVVGRRTGYSVYSRGSRPAEVYETFLPVGVNEKCQTCETNIAFSTA</sequence>
<proteinExistence type="predicted"/>
<keyword evidence="2" id="KW-1185">Reference proteome</keyword>
<dbReference type="GO" id="GO:0034058">
    <property type="term" value="P:endosomal vesicle fusion"/>
    <property type="evidence" value="ECO:0007669"/>
    <property type="project" value="TreeGrafter"/>
</dbReference>
<dbReference type="Pfam" id="PF23410">
    <property type="entry name" value="Beta-prop_VPS8"/>
    <property type="match status" value="1"/>
</dbReference>
<feature type="domain" description="Vacuolar protein sorting-associated protein 8 central" evidence="1">
    <location>
        <begin position="402"/>
        <end position="580"/>
    </location>
</feature>
<dbReference type="Pfam" id="PF12816">
    <property type="entry name" value="TPR_Vps8"/>
    <property type="match status" value="1"/>
</dbReference>
<accession>A0A8L8JYY2</accession>
<dbReference type="PANTHER" id="PTHR12616:SF8">
    <property type="entry name" value="VACUOLAR PROTEIN SORTING-ASSOCIATED PROTEIN 8 HOMOLOG"/>
    <property type="match status" value="1"/>
</dbReference>
<dbReference type="GO" id="GO:0006623">
    <property type="term" value="P:protein targeting to vacuole"/>
    <property type="evidence" value="ECO:0007669"/>
    <property type="project" value="InterPro"/>
</dbReference>
<dbReference type="SUPFAM" id="SSF50978">
    <property type="entry name" value="WD40 repeat-like"/>
    <property type="match status" value="1"/>
</dbReference>
<protein>
    <submittedName>
        <fullName evidence="3">Vps8 domain-containing protein</fullName>
    </submittedName>
</protein>
<dbReference type="AlphaFoldDB" id="A0A8L8JYY2"/>
<dbReference type="PANTHER" id="PTHR12616">
    <property type="entry name" value="VACUOLAR PROTEIN SORTING VPS41"/>
    <property type="match status" value="1"/>
</dbReference>
<evidence type="ECO:0000313" key="2">
    <source>
        <dbReference type="Proteomes" id="UP000050761"/>
    </source>
</evidence>
<dbReference type="InterPro" id="IPR025941">
    <property type="entry name" value="Vps8_central_dom"/>
</dbReference>
<dbReference type="GO" id="GO:0005770">
    <property type="term" value="C:late endosome"/>
    <property type="evidence" value="ECO:0007669"/>
    <property type="project" value="TreeGrafter"/>
</dbReference>
<dbReference type="Proteomes" id="UP000050761">
    <property type="component" value="Unassembled WGS sequence"/>
</dbReference>
<reference evidence="3" key="1">
    <citation type="submission" date="2019-09" db="UniProtKB">
        <authorList>
            <consortium name="WormBaseParasite"/>
        </authorList>
    </citation>
    <scope>IDENTIFICATION</scope>
</reference>
<evidence type="ECO:0000259" key="1">
    <source>
        <dbReference type="Pfam" id="PF12816"/>
    </source>
</evidence>
<dbReference type="WBParaSite" id="HPBE_0000681601-mRNA-1">
    <property type="protein sequence ID" value="HPBE_0000681601-mRNA-1"/>
    <property type="gene ID" value="HPBE_0000681601"/>
</dbReference>
<dbReference type="GO" id="GO:0030897">
    <property type="term" value="C:HOPS complex"/>
    <property type="evidence" value="ECO:0007669"/>
    <property type="project" value="TreeGrafter"/>
</dbReference>
<evidence type="ECO:0000313" key="3">
    <source>
        <dbReference type="WBParaSite" id="HPBE_0000681601-mRNA-1"/>
    </source>
</evidence>
<dbReference type="InterPro" id="IPR036322">
    <property type="entry name" value="WD40_repeat_dom_sf"/>
</dbReference>
<dbReference type="InterPro" id="IPR045111">
    <property type="entry name" value="Vps41/Vps8"/>
</dbReference>
<name>A0A8L8JYY2_HELPZ</name>
<organism evidence="2 3">
    <name type="scientific">Heligmosomoides polygyrus</name>
    <name type="common">Parasitic roundworm</name>
    <dbReference type="NCBI Taxonomy" id="6339"/>
    <lineage>
        <taxon>Eukaryota</taxon>
        <taxon>Metazoa</taxon>
        <taxon>Ecdysozoa</taxon>
        <taxon>Nematoda</taxon>
        <taxon>Chromadorea</taxon>
        <taxon>Rhabditida</taxon>
        <taxon>Rhabditina</taxon>
        <taxon>Rhabditomorpha</taxon>
        <taxon>Strongyloidea</taxon>
        <taxon>Heligmosomidae</taxon>
        <taxon>Heligmosomoides</taxon>
    </lineage>
</organism>